<dbReference type="AlphaFoldDB" id="A0A059D292"/>
<gene>
    <name evidence="1" type="ORF">EUGRSUZ_B01357</name>
</gene>
<name>A0A059D292_EUCGR</name>
<protein>
    <submittedName>
        <fullName evidence="1">Uncharacterized protein</fullName>
    </submittedName>
</protein>
<dbReference type="OMA" id="RFKCGFY"/>
<organism evidence="1">
    <name type="scientific">Eucalyptus grandis</name>
    <name type="common">Flooded gum</name>
    <dbReference type="NCBI Taxonomy" id="71139"/>
    <lineage>
        <taxon>Eukaryota</taxon>
        <taxon>Viridiplantae</taxon>
        <taxon>Streptophyta</taxon>
        <taxon>Embryophyta</taxon>
        <taxon>Tracheophyta</taxon>
        <taxon>Spermatophyta</taxon>
        <taxon>Magnoliopsida</taxon>
        <taxon>eudicotyledons</taxon>
        <taxon>Gunneridae</taxon>
        <taxon>Pentapetalae</taxon>
        <taxon>rosids</taxon>
        <taxon>malvids</taxon>
        <taxon>Myrtales</taxon>
        <taxon>Myrtaceae</taxon>
        <taxon>Myrtoideae</taxon>
        <taxon>Eucalypteae</taxon>
        <taxon>Eucalyptus</taxon>
    </lineage>
</organism>
<evidence type="ECO:0000313" key="1">
    <source>
        <dbReference type="EMBL" id="KCW84521.1"/>
    </source>
</evidence>
<reference evidence="1" key="1">
    <citation type="submission" date="2013-07" db="EMBL/GenBank/DDBJ databases">
        <title>The genome of Eucalyptus grandis.</title>
        <authorList>
            <person name="Schmutz J."/>
            <person name="Hayes R."/>
            <person name="Myburg A."/>
            <person name="Tuskan G."/>
            <person name="Grattapaglia D."/>
            <person name="Rokhsar D.S."/>
        </authorList>
    </citation>
    <scope>NUCLEOTIDE SEQUENCE</scope>
    <source>
        <tissue evidence="1">Leaf extractions</tissue>
    </source>
</reference>
<dbReference type="EMBL" id="KK198754">
    <property type="protein sequence ID" value="KCW84521.1"/>
    <property type="molecule type" value="Genomic_DNA"/>
</dbReference>
<dbReference type="eggNOG" id="ENOG502S6ZZ">
    <property type="taxonomic scope" value="Eukaryota"/>
</dbReference>
<dbReference type="FunCoup" id="A0A059D292">
    <property type="interactions" value="5"/>
</dbReference>
<proteinExistence type="predicted"/>
<sequence length="139" mass="16306">MISSSTAMAGPAVFRTDSMDSSAGGGGYGCNYGYRMMEKRQLFLRSYQFSRKRSLGERIRRSLRRVKRVVWLRLRSTRRFRRLVWARLCRSVRLHLHGGHGCSCVYYCNGNRGRRRRSSFFRLLNPSSSHSNSYDSCFW</sequence>
<dbReference type="Gramene" id="KCW84521">
    <property type="protein sequence ID" value="KCW84521"/>
    <property type="gene ID" value="EUGRSUZ_B01357"/>
</dbReference>
<dbReference type="InParanoid" id="A0A059D292"/>
<accession>A0A059D292</accession>